<feature type="region of interest" description="Disordered" evidence="12">
    <location>
        <begin position="365"/>
        <end position="408"/>
    </location>
</feature>
<evidence type="ECO:0000256" key="10">
    <source>
        <dbReference type="ARBA" id="ARBA00023146"/>
    </source>
</evidence>
<evidence type="ECO:0000256" key="8">
    <source>
        <dbReference type="ARBA" id="ARBA00022840"/>
    </source>
</evidence>
<comment type="similarity">
    <text evidence="2">Belongs to the SAICAR synthetase family.</text>
</comment>
<keyword evidence="9" id="KW-0648">Protein biosynthesis</keyword>
<comment type="caution">
    <text evidence="14">The sequence shown here is derived from an EMBL/GenBank/DDBJ whole genome shotgun (WGS) entry which is preliminary data.</text>
</comment>
<dbReference type="Proteomes" id="UP000193986">
    <property type="component" value="Unassembled WGS sequence"/>
</dbReference>
<dbReference type="PROSITE" id="PS01057">
    <property type="entry name" value="SAICAR_SYNTHETASE_1"/>
    <property type="match status" value="1"/>
</dbReference>
<evidence type="ECO:0000256" key="3">
    <source>
        <dbReference type="ARBA" id="ARBA00012217"/>
    </source>
</evidence>
<sequence>MYVDFALECSSLHLLQLHGFLDADKSTFDLLAHRTVYYSKLLKAMFTSLGVPTDKLEFVLGTSYQLSEKYTLDMYKFHNLVTTKAAEHAGADVVKASESPLMSSLLYPGLQCLDEEHLGVDFQFGGVDQRKIFMYAAHYLPKLGYAKRAHLMNAMVPGLSGTKMSSSEPRSKIDFLDKPAEVKAKLKDAVCTPGQVEGNGILAFVKAVLIPVQELREEHARQQGKPSPRGEGSFVKPGAPEGTRFSISRPEKYGGDIHFKSYQELEEAYTKEEIHPGDLKTGVTDALLGLLAPVQKLFEADPEWQEAERLGYPGSSAQVAIASAKQGAGDKAAPKKEKKAKDVRTKPPTEEERAALRLQKDQEKLAKAQAKQAVNDVSPEELKARQAKAGAAEPVASGSGSGSSSQTAVVNTNMPKLKLIAKGKVRDIYGLPDAKDSDKLLFVATDRISAFDIIMDNGIPQKGVTLTTLSLFWFHKLGHIIPNHLIAPSVSSSSSSTLPSTIIDPSSSWSEFPRSLDEYRDQLEGRSMIVKKCEVVKIEAIVRGYITGSGWAEYKKSGTVHGIEMPKGLVESQKLEKPIFTPSTKAEQGEHDENIHPDKVKDICGSELAAQIEKIAIQLYTEAAEYALERGLILADTKFEFGLLPSSTGASQLILIDEVLTPDSSRYWSAADYVAGQPQASFDKQYLRDWLIKEGLRNKSGVLLPDEVVSETRRKYEEARDRVIGLGEFGKHGRGDIKGGKEVVLQTDQVADAISTTSAQSKSKTHGRKDLKGGDEVLLQTDQVTDAIAGSDTIAKHGRADLKGGDEVVLQTDQVADAISKTA</sequence>
<evidence type="ECO:0000256" key="11">
    <source>
        <dbReference type="ARBA" id="ARBA00030409"/>
    </source>
</evidence>
<dbReference type="GO" id="GO:0004812">
    <property type="term" value="F:aminoacyl-tRNA ligase activity"/>
    <property type="evidence" value="ECO:0007669"/>
    <property type="project" value="UniProtKB-KW"/>
</dbReference>
<dbReference type="GO" id="GO:0005524">
    <property type="term" value="F:ATP binding"/>
    <property type="evidence" value="ECO:0007669"/>
    <property type="project" value="UniProtKB-KW"/>
</dbReference>
<evidence type="ECO:0000256" key="7">
    <source>
        <dbReference type="ARBA" id="ARBA00022755"/>
    </source>
</evidence>
<dbReference type="FunFam" id="1.10.240.10:FF:000004">
    <property type="entry name" value="Tyrosine--tRNA ligase"/>
    <property type="match status" value="1"/>
</dbReference>
<comment type="pathway">
    <text evidence="1">Purine metabolism; IMP biosynthesis via de novo pathway; 5-amino-1-(5-phospho-D-ribosyl)imidazole-4-carboxamide from 5-amino-1-(5-phospho-D-ribosyl)imidazole-4-carboxylate: step 1/2.</text>
</comment>
<evidence type="ECO:0000256" key="2">
    <source>
        <dbReference type="ARBA" id="ARBA00010190"/>
    </source>
</evidence>
<dbReference type="SUPFAM" id="SSF52374">
    <property type="entry name" value="Nucleotidylyl transferase"/>
    <property type="match status" value="1"/>
</dbReference>
<dbReference type="InterPro" id="IPR002305">
    <property type="entry name" value="aa-tRNA-synth_Ic"/>
</dbReference>
<dbReference type="Gene3D" id="3.30.470.20">
    <property type="entry name" value="ATP-grasp fold, B domain"/>
    <property type="match status" value="1"/>
</dbReference>
<accession>A0A1Y2BER4</accession>
<dbReference type="Gene3D" id="1.10.240.10">
    <property type="entry name" value="Tyrosyl-Transfer RNA Synthetase"/>
    <property type="match status" value="1"/>
</dbReference>
<reference evidence="14 15" key="1">
    <citation type="submission" date="2016-07" db="EMBL/GenBank/DDBJ databases">
        <title>Pervasive Adenine N6-methylation of Active Genes in Fungi.</title>
        <authorList>
            <consortium name="DOE Joint Genome Institute"/>
            <person name="Mondo S.J."/>
            <person name="Dannebaum R.O."/>
            <person name="Kuo R.C."/>
            <person name="Labutti K."/>
            <person name="Haridas S."/>
            <person name="Kuo A."/>
            <person name="Salamov A."/>
            <person name="Ahrendt S.R."/>
            <person name="Lipzen A."/>
            <person name="Sullivan W."/>
            <person name="Andreopoulos W.B."/>
            <person name="Clum A."/>
            <person name="Lindquist E."/>
            <person name="Daum C."/>
            <person name="Ramamoorthy G.K."/>
            <person name="Gryganskyi A."/>
            <person name="Culley D."/>
            <person name="Magnuson J.K."/>
            <person name="James T.Y."/>
            <person name="O'Malley M.A."/>
            <person name="Stajich J.E."/>
            <person name="Spatafora J.W."/>
            <person name="Visel A."/>
            <person name="Grigoriev I.V."/>
        </authorList>
    </citation>
    <scope>NUCLEOTIDE SEQUENCE [LARGE SCALE GENOMIC DNA]</scope>
    <source>
        <strain evidence="14 15">68-887.2</strain>
    </source>
</reference>
<dbReference type="HAMAP" id="MF_00137">
    <property type="entry name" value="SAICAR_synth"/>
    <property type="match status" value="1"/>
</dbReference>
<dbReference type="PANTHER" id="PTHR43700:SF1">
    <property type="entry name" value="PHOSPHORIBOSYLAMINOIMIDAZOLE-SUCCINOCARBOXAMIDE SYNTHASE"/>
    <property type="match status" value="1"/>
</dbReference>
<dbReference type="InterPro" id="IPR001636">
    <property type="entry name" value="SAICAR_synth"/>
</dbReference>
<keyword evidence="8" id="KW-0067">ATP-binding</keyword>
<dbReference type="InterPro" id="IPR018236">
    <property type="entry name" value="SAICAR_synthetase_CS"/>
</dbReference>
<evidence type="ECO:0000256" key="5">
    <source>
        <dbReference type="ARBA" id="ARBA00022598"/>
    </source>
</evidence>
<dbReference type="Gene3D" id="3.40.50.620">
    <property type="entry name" value="HUPs"/>
    <property type="match status" value="1"/>
</dbReference>
<proteinExistence type="inferred from homology"/>
<dbReference type="GO" id="GO:0005737">
    <property type="term" value="C:cytoplasm"/>
    <property type="evidence" value="ECO:0007669"/>
    <property type="project" value="TreeGrafter"/>
</dbReference>
<dbReference type="SUPFAM" id="SSF56104">
    <property type="entry name" value="SAICAR synthase-like"/>
    <property type="match status" value="1"/>
</dbReference>
<dbReference type="GO" id="GO:0006418">
    <property type="term" value="P:tRNA aminoacylation for protein translation"/>
    <property type="evidence" value="ECO:0007669"/>
    <property type="project" value="InterPro"/>
</dbReference>
<feature type="region of interest" description="Disordered" evidence="12">
    <location>
        <begin position="217"/>
        <end position="250"/>
    </location>
</feature>
<keyword evidence="7" id="KW-0658">Purine biosynthesis</keyword>
<dbReference type="CDD" id="cd01414">
    <property type="entry name" value="SAICAR_synt_Sc"/>
    <property type="match status" value="1"/>
</dbReference>
<dbReference type="Pfam" id="PF01259">
    <property type="entry name" value="SAICAR_synt"/>
    <property type="match status" value="1"/>
</dbReference>
<evidence type="ECO:0000256" key="1">
    <source>
        <dbReference type="ARBA" id="ARBA00004672"/>
    </source>
</evidence>
<evidence type="ECO:0000256" key="12">
    <source>
        <dbReference type="SAM" id="MobiDB-lite"/>
    </source>
</evidence>
<dbReference type="GO" id="GO:0004639">
    <property type="term" value="F:phosphoribosylaminoimidazolesuccinocarboxamide synthase activity"/>
    <property type="evidence" value="ECO:0007669"/>
    <property type="project" value="UniProtKB-EC"/>
</dbReference>
<protein>
    <recommendedName>
        <fullName evidence="4">Phosphoribosylaminoimidazole-succinocarboxamide synthase</fullName>
        <ecNumber evidence="3">6.3.2.6</ecNumber>
    </recommendedName>
    <alternativeName>
        <fullName evidence="11">SAICAR synthetase</fullName>
    </alternativeName>
</protein>
<keyword evidence="10" id="KW-0030">Aminoacyl-tRNA synthetase</keyword>
<dbReference type="AlphaFoldDB" id="A0A1Y2BER4"/>
<dbReference type="Pfam" id="PF00579">
    <property type="entry name" value="tRNA-synt_1b"/>
    <property type="match status" value="1"/>
</dbReference>
<dbReference type="InterPro" id="IPR014729">
    <property type="entry name" value="Rossmann-like_a/b/a_fold"/>
</dbReference>
<evidence type="ECO:0000256" key="4">
    <source>
        <dbReference type="ARBA" id="ARBA00016460"/>
    </source>
</evidence>
<feature type="compositionally biased region" description="Basic and acidic residues" evidence="12">
    <location>
        <begin position="332"/>
        <end position="352"/>
    </location>
</feature>
<dbReference type="Gene3D" id="3.30.200.20">
    <property type="entry name" value="Phosphorylase Kinase, domain 1"/>
    <property type="match status" value="1"/>
</dbReference>
<keyword evidence="15" id="KW-1185">Reference proteome</keyword>
<dbReference type="UniPathway" id="UPA00074">
    <property type="reaction ID" value="UER00131"/>
</dbReference>
<dbReference type="NCBIfam" id="NF010568">
    <property type="entry name" value="PRK13961.1"/>
    <property type="match status" value="1"/>
</dbReference>
<dbReference type="FunFam" id="3.30.200.20:FF:000682">
    <property type="entry name" value="Phosphoribosylaminoimidazole-succinocarboxamide synthase"/>
    <property type="match status" value="1"/>
</dbReference>
<dbReference type="EMBL" id="MCFC01000009">
    <property type="protein sequence ID" value="ORY32565.1"/>
    <property type="molecule type" value="Genomic_DNA"/>
</dbReference>
<dbReference type="PANTHER" id="PTHR43700">
    <property type="entry name" value="PHOSPHORIBOSYLAMINOIMIDAZOLE-SUCCINOCARBOXAMIDE SYNTHASE"/>
    <property type="match status" value="1"/>
</dbReference>
<dbReference type="EC" id="6.3.2.6" evidence="3"/>
<evidence type="ECO:0000256" key="6">
    <source>
        <dbReference type="ARBA" id="ARBA00022741"/>
    </source>
</evidence>
<keyword evidence="6" id="KW-0547">Nucleotide-binding</keyword>
<dbReference type="InterPro" id="IPR028923">
    <property type="entry name" value="SAICAR_synt/ADE2_N"/>
</dbReference>
<dbReference type="InParanoid" id="A0A1Y2BER4"/>
<dbReference type="FunFam" id="3.30.470.20:FF:000015">
    <property type="entry name" value="Phosphoribosylaminoimidazole-succinocarboxamide synthase"/>
    <property type="match status" value="1"/>
</dbReference>
<dbReference type="NCBIfam" id="TIGR00081">
    <property type="entry name" value="purC"/>
    <property type="match status" value="1"/>
</dbReference>
<feature type="region of interest" description="Disordered" evidence="12">
    <location>
        <begin position="323"/>
        <end position="352"/>
    </location>
</feature>
<dbReference type="GO" id="GO:0006189">
    <property type="term" value="P:'de novo' IMP biosynthetic process"/>
    <property type="evidence" value="ECO:0007669"/>
    <property type="project" value="UniProtKB-UniPathway"/>
</dbReference>
<dbReference type="OrthoDB" id="9991235at2759"/>
<organism evidence="14 15">
    <name type="scientific">Naematelia encephala</name>
    <dbReference type="NCBI Taxonomy" id="71784"/>
    <lineage>
        <taxon>Eukaryota</taxon>
        <taxon>Fungi</taxon>
        <taxon>Dikarya</taxon>
        <taxon>Basidiomycota</taxon>
        <taxon>Agaricomycotina</taxon>
        <taxon>Tremellomycetes</taxon>
        <taxon>Tremellales</taxon>
        <taxon>Naemateliaceae</taxon>
        <taxon>Naematelia</taxon>
    </lineage>
</organism>
<keyword evidence="5" id="KW-0436">Ligase</keyword>
<gene>
    <name evidence="14" type="ORF">BCR39DRAFT_522888</name>
</gene>
<evidence type="ECO:0000256" key="9">
    <source>
        <dbReference type="ARBA" id="ARBA00022917"/>
    </source>
</evidence>
<feature type="domain" description="SAICAR synthetase/ADE2 N-terminal" evidence="13">
    <location>
        <begin position="420"/>
        <end position="694"/>
    </location>
</feature>
<evidence type="ECO:0000259" key="13">
    <source>
        <dbReference type="Pfam" id="PF01259"/>
    </source>
</evidence>
<name>A0A1Y2BER4_9TREE</name>
<evidence type="ECO:0000313" key="14">
    <source>
        <dbReference type="EMBL" id="ORY32565.1"/>
    </source>
</evidence>
<dbReference type="STRING" id="71784.A0A1Y2BER4"/>
<evidence type="ECO:0000313" key="15">
    <source>
        <dbReference type="Proteomes" id="UP000193986"/>
    </source>
</evidence>
<dbReference type="PROSITE" id="PS01058">
    <property type="entry name" value="SAICAR_SYNTHETASE_2"/>
    <property type="match status" value="1"/>
</dbReference>